<dbReference type="STRING" id="1137799.GZ78_20735"/>
<dbReference type="EMBL" id="JOKH01000005">
    <property type="protein sequence ID" value="KEQ16314.1"/>
    <property type="molecule type" value="Genomic_DNA"/>
</dbReference>
<evidence type="ECO:0000256" key="1">
    <source>
        <dbReference type="SAM" id="SignalP"/>
    </source>
</evidence>
<gene>
    <name evidence="3" type="ORF">GZ78_20735</name>
</gene>
<protein>
    <recommendedName>
        <fullName evidence="2">Ysc84 actin-binding domain-containing protein</fullName>
    </recommendedName>
</protein>
<comment type="caution">
    <text evidence="3">The sequence shown here is derived from an EMBL/GenBank/DDBJ whole genome shotgun (WGS) entry which is preliminary data.</text>
</comment>
<organism evidence="3 4">
    <name type="scientific">Endozoicomonas numazuensis</name>
    <dbReference type="NCBI Taxonomy" id="1137799"/>
    <lineage>
        <taxon>Bacteria</taxon>
        <taxon>Pseudomonadati</taxon>
        <taxon>Pseudomonadota</taxon>
        <taxon>Gammaproteobacteria</taxon>
        <taxon>Oceanospirillales</taxon>
        <taxon>Endozoicomonadaceae</taxon>
        <taxon>Endozoicomonas</taxon>
    </lineage>
</organism>
<accession>A0A081NCZ1</accession>
<feature type="domain" description="Ysc84 actin-binding" evidence="2">
    <location>
        <begin position="94"/>
        <end position="177"/>
    </location>
</feature>
<proteinExistence type="predicted"/>
<dbReference type="Pfam" id="PF04366">
    <property type="entry name" value="Ysc84"/>
    <property type="match status" value="1"/>
</dbReference>
<dbReference type="InterPro" id="IPR007461">
    <property type="entry name" value="Ysc84_actin-binding"/>
</dbReference>
<feature type="chain" id="PRO_5001760799" description="Ysc84 actin-binding domain-containing protein" evidence="1">
    <location>
        <begin position="24"/>
        <end position="180"/>
    </location>
</feature>
<keyword evidence="4" id="KW-1185">Reference proteome</keyword>
<dbReference type="CDD" id="cd11524">
    <property type="entry name" value="SYLF"/>
    <property type="match status" value="1"/>
</dbReference>
<dbReference type="OrthoDB" id="198978at2"/>
<sequence length="180" mass="19178">MMVPLRHLLVTAFILFFSFSAHAASSTELNATVHEALKNLYSKSSAAQSLGRKARGILVFPKVLKGGLVIGGEYGEGALLQGGKIQSYYNIISASIGFQLGAQVRSQVVMFMTQQALNDFVNSEGWEAGVDGSIAIAEFGAGEAIDTKTAKAPIIGFISDNKGLMYNLTLEGSKITKIEK</sequence>
<dbReference type="AlphaFoldDB" id="A0A081NCZ1"/>
<dbReference type="Proteomes" id="UP000028073">
    <property type="component" value="Unassembled WGS sequence"/>
</dbReference>
<evidence type="ECO:0000313" key="3">
    <source>
        <dbReference type="EMBL" id="KEQ16314.1"/>
    </source>
</evidence>
<keyword evidence="1" id="KW-0732">Signal</keyword>
<evidence type="ECO:0000313" key="4">
    <source>
        <dbReference type="Proteomes" id="UP000028073"/>
    </source>
</evidence>
<evidence type="ECO:0000259" key="2">
    <source>
        <dbReference type="Pfam" id="PF04366"/>
    </source>
</evidence>
<name>A0A081NCZ1_9GAMM</name>
<dbReference type="eggNOG" id="COG2930">
    <property type="taxonomic scope" value="Bacteria"/>
</dbReference>
<dbReference type="RefSeq" id="WP_152558836.1">
    <property type="nucleotide sequence ID" value="NZ_JOKH01000005.1"/>
</dbReference>
<feature type="signal peptide" evidence="1">
    <location>
        <begin position="1"/>
        <end position="23"/>
    </location>
</feature>
<reference evidence="3 4" key="1">
    <citation type="submission" date="2014-06" db="EMBL/GenBank/DDBJ databases">
        <title>Whole Genome Sequences of Three Symbiotic Endozoicomonas Bacteria.</title>
        <authorList>
            <person name="Neave M.J."/>
            <person name="Apprill A."/>
            <person name="Voolstra C.R."/>
        </authorList>
    </citation>
    <scope>NUCLEOTIDE SEQUENCE [LARGE SCALE GENOMIC DNA]</scope>
    <source>
        <strain evidence="3 4">DSM 25634</strain>
    </source>
</reference>